<accession>A0ACC0VIV0</accession>
<organism evidence="1 2">
    <name type="scientific">Peronosclerospora sorghi</name>
    <dbReference type="NCBI Taxonomy" id="230839"/>
    <lineage>
        <taxon>Eukaryota</taxon>
        <taxon>Sar</taxon>
        <taxon>Stramenopiles</taxon>
        <taxon>Oomycota</taxon>
        <taxon>Peronosporomycetes</taxon>
        <taxon>Peronosporales</taxon>
        <taxon>Peronosporaceae</taxon>
        <taxon>Peronosclerospora</taxon>
    </lineage>
</organism>
<evidence type="ECO:0000313" key="2">
    <source>
        <dbReference type="Proteomes" id="UP001163321"/>
    </source>
</evidence>
<name>A0ACC0VIV0_9STRA</name>
<keyword evidence="2" id="KW-1185">Reference proteome</keyword>
<comment type="caution">
    <text evidence="1">The sequence shown here is derived from an EMBL/GenBank/DDBJ whole genome shotgun (WGS) entry which is preliminary data.</text>
</comment>
<gene>
    <name evidence="1" type="ORF">PsorP6_002790</name>
</gene>
<protein>
    <submittedName>
        <fullName evidence="1">Uncharacterized protein</fullName>
    </submittedName>
</protein>
<dbReference type="Proteomes" id="UP001163321">
    <property type="component" value="Chromosome 8"/>
</dbReference>
<evidence type="ECO:0000313" key="1">
    <source>
        <dbReference type="EMBL" id="KAI9906382.1"/>
    </source>
</evidence>
<proteinExistence type="predicted"/>
<dbReference type="EMBL" id="CM047587">
    <property type="protein sequence ID" value="KAI9906382.1"/>
    <property type="molecule type" value="Genomic_DNA"/>
</dbReference>
<reference evidence="1 2" key="1">
    <citation type="journal article" date="2022" name="bioRxiv">
        <title>The genome of the oomycete Peronosclerospora sorghi, a cosmopolitan pathogen of maize and sorghum, is inflated with dispersed pseudogenes.</title>
        <authorList>
            <person name="Fletcher K."/>
            <person name="Martin F."/>
            <person name="Isakeit T."/>
            <person name="Cavanaugh K."/>
            <person name="Magill C."/>
            <person name="Michelmore R."/>
        </authorList>
    </citation>
    <scope>NUCLEOTIDE SEQUENCE [LARGE SCALE GENOMIC DNA]</scope>
    <source>
        <strain evidence="1">P6</strain>
    </source>
</reference>
<sequence>MVNFARPTYVGFLGEFKKIDTLLRSRMDTALIAPKLIYRWLVIEQLKPFVLQRDKQYLFTQLPPKKEYVIMCKLTDAQAQSYRSFFQHSIQLAVRRIRWMFSVANIFHWLSKTTRMWYMKRINN</sequence>